<dbReference type="HOGENOM" id="CLU_046519_1_1_2"/>
<dbReference type="STRING" id="1041930.Mtc_1076"/>
<evidence type="ECO:0000313" key="1">
    <source>
        <dbReference type="EMBL" id="AFC99832.1"/>
    </source>
</evidence>
<protein>
    <recommendedName>
        <fullName evidence="3">DUF72 domain-containing protein</fullName>
    </recommendedName>
</protein>
<dbReference type="eggNOG" id="arCOG04291">
    <property type="taxonomic scope" value="Archaea"/>
</dbReference>
<reference evidence="1 2" key="1">
    <citation type="journal article" date="2012" name="J. Bacteriol.">
        <title>Complete genome sequence of a thermophilic methanogen, Methanocella conradii HZ254, isolated from Chinese rice field soil.</title>
        <authorList>
            <person name="Lu Z."/>
            <person name="Lu Y."/>
        </authorList>
    </citation>
    <scope>NUCLEOTIDE SEQUENCE [LARGE SCALE GENOMIC DNA]</scope>
    <source>
        <strain evidence="2">DSM 24694 / JCM 17849 / CGMCC 1.5162 / HZ254</strain>
    </source>
</reference>
<dbReference type="EMBL" id="CP003243">
    <property type="protein sequence ID" value="AFC99832.1"/>
    <property type="molecule type" value="Genomic_DNA"/>
</dbReference>
<sequence>MILIGTSGWSYDDWVGEFYPAGLGKEKRLEFYAKHFHTTEINSTYYAFPSPAMVQSWIAKASRLQGFEFSLKMPKRVTHDSLLLDVEHALEFESKVLVPMRDASCLGAALIQLSPYVMLSHKGEGTDHLERLEALLGRLDTGKIDYAVEFRHRSWLDGGRLRDEVKAMLKRRNVAACAVDGPSMPPTVEDTARHVYVRFHGRNADVWYRKKGDGPHMNRYDYNYTEEELLSWKRRLKPLAGGTIRAYFNNHPHANAARNAMLFESLMGLRPAQKTERQSGLSRFFQD</sequence>
<keyword evidence="2" id="KW-1185">Reference proteome</keyword>
<dbReference type="GeneID" id="11971201"/>
<dbReference type="Gene3D" id="3.20.20.410">
    <property type="entry name" value="Protein of unknown function UPF0759"/>
    <property type="match status" value="1"/>
</dbReference>
<proteinExistence type="predicted"/>
<dbReference type="InterPro" id="IPR002763">
    <property type="entry name" value="DUF72"/>
</dbReference>
<dbReference type="SUPFAM" id="SSF117396">
    <property type="entry name" value="TM1631-like"/>
    <property type="match status" value="1"/>
</dbReference>
<name>H8I702_METCZ</name>
<gene>
    <name evidence="1" type="ordered locus">Mtc_1076</name>
</gene>
<dbReference type="OrthoDB" id="35747at2157"/>
<dbReference type="KEGG" id="mez:Mtc_1076"/>
<accession>H8I702</accession>
<dbReference type="AlphaFoldDB" id="H8I702"/>
<organism evidence="1 2">
    <name type="scientific">Methanocella conradii (strain DSM 24694 / JCM 17849 / CGMCC 1.5162 / HZ254)</name>
    <dbReference type="NCBI Taxonomy" id="1041930"/>
    <lineage>
        <taxon>Archaea</taxon>
        <taxon>Methanobacteriati</taxon>
        <taxon>Methanobacteriota</taxon>
        <taxon>Stenosarchaea group</taxon>
        <taxon>Methanomicrobia</taxon>
        <taxon>Methanocellales</taxon>
        <taxon>Methanocellaceae</taxon>
        <taxon>Methanocella</taxon>
    </lineage>
</organism>
<dbReference type="PANTHER" id="PTHR30348:SF4">
    <property type="entry name" value="DUF72 DOMAIN-CONTAINING PROTEIN"/>
    <property type="match status" value="1"/>
</dbReference>
<dbReference type="Proteomes" id="UP000005233">
    <property type="component" value="Chromosome"/>
</dbReference>
<evidence type="ECO:0000313" key="2">
    <source>
        <dbReference type="Proteomes" id="UP000005233"/>
    </source>
</evidence>
<dbReference type="InterPro" id="IPR036520">
    <property type="entry name" value="UPF0759_sf"/>
</dbReference>
<dbReference type="Pfam" id="PF01904">
    <property type="entry name" value="DUF72"/>
    <property type="match status" value="1"/>
</dbReference>
<dbReference type="PANTHER" id="PTHR30348">
    <property type="entry name" value="UNCHARACTERIZED PROTEIN YECE"/>
    <property type="match status" value="1"/>
</dbReference>
<dbReference type="RefSeq" id="WP_014405670.1">
    <property type="nucleotide sequence ID" value="NC_017034.1"/>
</dbReference>
<evidence type="ECO:0008006" key="3">
    <source>
        <dbReference type="Google" id="ProtNLM"/>
    </source>
</evidence>